<evidence type="ECO:0000313" key="3">
    <source>
        <dbReference type="WBParaSite" id="nRc.2.0.1.t36804-RA"/>
    </source>
</evidence>
<reference evidence="3" key="1">
    <citation type="submission" date="2022-11" db="UniProtKB">
        <authorList>
            <consortium name="WormBaseParasite"/>
        </authorList>
    </citation>
    <scope>IDENTIFICATION</scope>
</reference>
<name>A0A915KFQ8_ROMCU</name>
<feature type="compositionally biased region" description="Basic and acidic residues" evidence="1">
    <location>
        <begin position="36"/>
        <end position="51"/>
    </location>
</feature>
<sequence>MSLQKLLGPKTLMWTTGVQKTIIIVAPNNKLNHSKKSMENERRTEKDKKQKYRERIQLQANGVHENEIYTPPTGHAEYDWFLCREREQR</sequence>
<protein>
    <submittedName>
        <fullName evidence="3">Uncharacterized protein</fullName>
    </submittedName>
</protein>
<dbReference type="WBParaSite" id="nRc.2.0.1.t36804-RA">
    <property type="protein sequence ID" value="nRc.2.0.1.t36804-RA"/>
    <property type="gene ID" value="nRc.2.0.1.g36804"/>
</dbReference>
<evidence type="ECO:0000313" key="2">
    <source>
        <dbReference type="Proteomes" id="UP000887565"/>
    </source>
</evidence>
<dbReference type="AlphaFoldDB" id="A0A915KFQ8"/>
<proteinExistence type="predicted"/>
<dbReference type="Proteomes" id="UP000887565">
    <property type="component" value="Unplaced"/>
</dbReference>
<organism evidence="2 3">
    <name type="scientific">Romanomermis culicivorax</name>
    <name type="common">Nematode worm</name>
    <dbReference type="NCBI Taxonomy" id="13658"/>
    <lineage>
        <taxon>Eukaryota</taxon>
        <taxon>Metazoa</taxon>
        <taxon>Ecdysozoa</taxon>
        <taxon>Nematoda</taxon>
        <taxon>Enoplea</taxon>
        <taxon>Dorylaimia</taxon>
        <taxon>Mermithida</taxon>
        <taxon>Mermithoidea</taxon>
        <taxon>Mermithidae</taxon>
        <taxon>Romanomermis</taxon>
    </lineage>
</organism>
<evidence type="ECO:0000256" key="1">
    <source>
        <dbReference type="SAM" id="MobiDB-lite"/>
    </source>
</evidence>
<accession>A0A915KFQ8</accession>
<feature type="region of interest" description="Disordered" evidence="1">
    <location>
        <begin position="29"/>
        <end position="51"/>
    </location>
</feature>
<keyword evidence="2" id="KW-1185">Reference proteome</keyword>